<dbReference type="EMBL" id="JBJGEB010000004">
    <property type="protein sequence ID" value="MFK7641912.1"/>
    <property type="molecule type" value="Genomic_DNA"/>
</dbReference>
<accession>A0ABW8Q544</accession>
<feature type="transmembrane region" description="Helical" evidence="6">
    <location>
        <begin position="20"/>
        <end position="41"/>
    </location>
</feature>
<evidence type="ECO:0000256" key="5">
    <source>
        <dbReference type="ARBA" id="ARBA00023136"/>
    </source>
</evidence>
<evidence type="ECO:0000256" key="1">
    <source>
        <dbReference type="ARBA" id="ARBA00004651"/>
    </source>
</evidence>
<protein>
    <submittedName>
        <fullName evidence="8">RDD family protein</fullName>
    </submittedName>
</protein>
<evidence type="ECO:0000313" key="9">
    <source>
        <dbReference type="Proteomes" id="UP001621964"/>
    </source>
</evidence>
<keyword evidence="9" id="KW-1185">Reference proteome</keyword>
<feature type="domain" description="RDD" evidence="7">
    <location>
        <begin position="7"/>
        <end position="161"/>
    </location>
</feature>
<evidence type="ECO:0000256" key="6">
    <source>
        <dbReference type="SAM" id="Phobius"/>
    </source>
</evidence>
<evidence type="ECO:0000256" key="3">
    <source>
        <dbReference type="ARBA" id="ARBA00022692"/>
    </source>
</evidence>
<keyword evidence="3 6" id="KW-0812">Transmembrane</keyword>
<dbReference type="PANTHER" id="PTHR36115">
    <property type="entry name" value="PROLINE-RICH ANTIGEN HOMOLOG-RELATED"/>
    <property type="match status" value="1"/>
</dbReference>
<feature type="transmembrane region" description="Helical" evidence="6">
    <location>
        <begin position="102"/>
        <end position="124"/>
    </location>
</feature>
<keyword evidence="5 6" id="KW-0472">Membrane</keyword>
<dbReference type="InterPro" id="IPR010432">
    <property type="entry name" value="RDD"/>
</dbReference>
<name>A0ABW8Q544_9NEIS</name>
<feature type="transmembrane region" description="Helical" evidence="6">
    <location>
        <begin position="47"/>
        <end position="65"/>
    </location>
</feature>
<evidence type="ECO:0000259" key="7">
    <source>
        <dbReference type="Pfam" id="PF06271"/>
    </source>
</evidence>
<sequence>MTTLPPAPVKRRLAALMYELLLVGSVTAAAAIAAGIAAIRLNPVSHRLASLTVCLLMLACWWYYFKINWHKKGRTLPMQVWKIGLCNRQGVRPPLHQLRLRFIWACVFIVFVPLLAYSGLRYWGQIPPKGAFGAALIWLILPWGFAFFNPDRQFLYDFLAGTRLVDLKAAEEEKKKAKRV</sequence>
<dbReference type="InterPro" id="IPR051791">
    <property type="entry name" value="Pra-immunoreactive"/>
</dbReference>
<proteinExistence type="predicted"/>
<comment type="subcellular location">
    <subcellularLocation>
        <location evidence="1">Cell membrane</location>
        <topology evidence="1">Multi-pass membrane protein</topology>
    </subcellularLocation>
</comment>
<reference evidence="8 9" key="1">
    <citation type="submission" date="2024-11" db="EMBL/GenBank/DDBJ databases">
        <authorList>
            <person name="Mikucki A.G."/>
            <person name="Kahler C.M."/>
        </authorList>
    </citation>
    <scope>NUCLEOTIDE SEQUENCE [LARGE SCALE GENOMIC DNA]</scope>
    <source>
        <strain evidence="8 9">EXNM717</strain>
    </source>
</reference>
<organism evidence="8 9">
    <name type="scientific">Neisseria oralis</name>
    <dbReference type="NCBI Taxonomy" id="1107316"/>
    <lineage>
        <taxon>Bacteria</taxon>
        <taxon>Pseudomonadati</taxon>
        <taxon>Pseudomonadota</taxon>
        <taxon>Betaproteobacteria</taxon>
        <taxon>Neisseriales</taxon>
        <taxon>Neisseriaceae</taxon>
        <taxon>Neisseria</taxon>
    </lineage>
</organism>
<dbReference type="PANTHER" id="PTHR36115:SF10">
    <property type="entry name" value="RDD DOMAIN-CONTAINING PROTEIN"/>
    <property type="match status" value="1"/>
</dbReference>
<dbReference type="RefSeq" id="WP_405385743.1">
    <property type="nucleotide sequence ID" value="NZ_JBJGEB010000004.1"/>
</dbReference>
<dbReference type="Proteomes" id="UP001621964">
    <property type="component" value="Unassembled WGS sequence"/>
</dbReference>
<gene>
    <name evidence="8" type="ORF">ACI43T_05280</name>
</gene>
<evidence type="ECO:0000256" key="4">
    <source>
        <dbReference type="ARBA" id="ARBA00022989"/>
    </source>
</evidence>
<evidence type="ECO:0000313" key="8">
    <source>
        <dbReference type="EMBL" id="MFK7641912.1"/>
    </source>
</evidence>
<feature type="transmembrane region" description="Helical" evidence="6">
    <location>
        <begin position="130"/>
        <end position="148"/>
    </location>
</feature>
<dbReference type="Pfam" id="PF06271">
    <property type="entry name" value="RDD"/>
    <property type="match status" value="1"/>
</dbReference>
<keyword evidence="4 6" id="KW-1133">Transmembrane helix</keyword>
<keyword evidence="2" id="KW-1003">Cell membrane</keyword>
<comment type="caution">
    <text evidence="8">The sequence shown here is derived from an EMBL/GenBank/DDBJ whole genome shotgun (WGS) entry which is preliminary data.</text>
</comment>
<evidence type="ECO:0000256" key="2">
    <source>
        <dbReference type="ARBA" id="ARBA00022475"/>
    </source>
</evidence>